<dbReference type="AlphaFoldDB" id="A0A0K9PT02"/>
<protein>
    <submittedName>
        <fullName evidence="1">Uncharacterized protein</fullName>
    </submittedName>
</protein>
<keyword evidence="2" id="KW-1185">Reference proteome</keyword>
<dbReference type="Gene3D" id="3.80.10.10">
    <property type="entry name" value="Ribonuclease Inhibitor"/>
    <property type="match status" value="1"/>
</dbReference>
<sequence length="150" mass="16877">MMGMLKCQLRSSAIVHLQGQEPIILNSLLGYVGESDAGLAAFSRGCPCLKKLEFRGCCFSETALLVAMKKLKSLKYIWVQGHNIGSEWGREEGVPIILPYWNIEFIPTRRVDCDDDDGYVEMPAQIIGYRSLAGTRTDHPQFVVGLRRRK</sequence>
<gene>
    <name evidence="1" type="ORF">ZOSMA_16G01270</name>
</gene>
<evidence type="ECO:0000313" key="1">
    <source>
        <dbReference type="EMBL" id="KMZ72158.1"/>
    </source>
</evidence>
<reference evidence="2" key="1">
    <citation type="journal article" date="2016" name="Nature">
        <title>The genome of the seagrass Zostera marina reveals angiosperm adaptation to the sea.</title>
        <authorList>
            <person name="Olsen J.L."/>
            <person name="Rouze P."/>
            <person name="Verhelst B."/>
            <person name="Lin Y.-C."/>
            <person name="Bayer T."/>
            <person name="Collen J."/>
            <person name="Dattolo E."/>
            <person name="De Paoli E."/>
            <person name="Dittami S."/>
            <person name="Maumus F."/>
            <person name="Michel G."/>
            <person name="Kersting A."/>
            <person name="Lauritano C."/>
            <person name="Lohaus R."/>
            <person name="Toepel M."/>
            <person name="Tonon T."/>
            <person name="Vanneste K."/>
            <person name="Amirebrahimi M."/>
            <person name="Brakel J."/>
            <person name="Bostroem C."/>
            <person name="Chovatia M."/>
            <person name="Grimwood J."/>
            <person name="Jenkins J.W."/>
            <person name="Jueterbock A."/>
            <person name="Mraz A."/>
            <person name="Stam W.T."/>
            <person name="Tice H."/>
            <person name="Bornberg-Bauer E."/>
            <person name="Green P.J."/>
            <person name="Pearson G.A."/>
            <person name="Procaccini G."/>
            <person name="Duarte C.M."/>
            <person name="Schmutz J."/>
            <person name="Reusch T.B.H."/>
            <person name="Van de Peer Y."/>
        </authorList>
    </citation>
    <scope>NUCLEOTIDE SEQUENCE [LARGE SCALE GENOMIC DNA]</scope>
    <source>
        <strain evidence="2">cv. Finnish</strain>
    </source>
</reference>
<comment type="caution">
    <text evidence="1">The sequence shown here is derived from an EMBL/GenBank/DDBJ whole genome shotgun (WGS) entry which is preliminary data.</text>
</comment>
<evidence type="ECO:0000313" key="2">
    <source>
        <dbReference type="Proteomes" id="UP000036987"/>
    </source>
</evidence>
<dbReference type="SUPFAM" id="SSF52047">
    <property type="entry name" value="RNI-like"/>
    <property type="match status" value="1"/>
</dbReference>
<dbReference type="Proteomes" id="UP000036987">
    <property type="component" value="Unassembled WGS sequence"/>
</dbReference>
<organism evidence="1 2">
    <name type="scientific">Zostera marina</name>
    <name type="common">Eelgrass</name>
    <dbReference type="NCBI Taxonomy" id="29655"/>
    <lineage>
        <taxon>Eukaryota</taxon>
        <taxon>Viridiplantae</taxon>
        <taxon>Streptophyta</taxon>
        <taxon>Embryophyta</taxon>
        <taxon>Tracheophyta</taxon>
        <taxon>Spermatophyta</taxon>
        <taxon>Magnoliopsida</taxon>
        <taxon>Liliopsida</taxon>
        <taxon>Zosteraceae</taxon>
        <taxon>Zostera</taxon>
    </lineage>
</organism>
<dbReference type="InterPro" id="IPR032675">
    <property type="entry name" value="LRR_dom_sf"/>
</dbReference>
<dbReference type="OMA" id="EAVIGHQ"/>
<name>A0A0K9PT02_ZOSMR</name>
<proteinExistence type="predicted"/>
<dbReference type="STRING" id="29655.A0A0K9PT02"/>
<accession>A0A0K9PT02</accession>
<dbReference type="EMBL" id="LFYR01000643">
    <property type="protein sequence ID" value="KMZ72158.1"/>
    <property type="molecule type" value="Genomic_DNA"/>
</dbReference>